<keyword evidence="3" id="KW-0963">Cytoplasm</keyword>
<comment type="caution">
    <text evidence="13">The sequence shown here is derived from an EMBL/GenBank/DDBJ whole genome shotgun (WGS) entry which is preliminary data.</text>
</comment>
<dbReference type="EMBL" id="CACRXK020003927">
    <property type="protein sequence ID" value="CAB4000792.1"/>
    <property type="molecule type" value="Genomic_DNA"/>
</dbReference>
<protein>
    <submittedName>
        <fullName evidence="13">Abnormal spindle-like microcephaly-associated homolog</fullName>
    </submittedName>
</protein>
<dbReference type="GO" id="GO:0051301">
    <property type="term" value="P:cell division"/>
    <property type="evidence" value="ECO:0007669"/>
    <property type="project" value="UniProtKB-KW"/>
</dbReference>
<evidence type="ECO:0000256" key="10">
    <source>
        <dbReference type="ARBA" id="ARBA00023242"/>
    </source>
</evidence>
<dbReference type="InterPro" id="IPR036872">
    <property type="entry name" value="CH_dom_sf"/>
</dbReference>
<feature type="region of interest" description="Disordered" evidence="12">
    <location>
        <begin position="1"/>
        <end position="48"/>
    </location>
</feature>
<keyword evidence="9" id="KW-0175">Coiled coil</keyword>
<evidence type="ECO:0000313" key="14">
    <source>
        <dbReference type="Proteomes" id="UP001152795"/>
    </source>
</evidence>
<dbReference type="PROSITE" id="PS50096">
    <property type="entry name" value="IQ"/>
    <property type="match status" value="50"/>
</dbReference>
<accession>A0A7D9E527</accession>
<keyword evidence="14" id="KW-1185">Reference proteome</keyword>
<feature type="compositionally biased region" description="Polar residues" evidence="12">
    <location>
        <begin position="1"/>
        <end position="23"/>
    </location>
</feature>
<dbReference type="PANTHER" id="PTHR22706">
    <property type="entry name" value="ASSEMBLY FACTOR FOR SPINDLE MICROTUBULES"/>
    <property type="match status" value="1"/>
</dbReference>
<dbReference type="FunFam" id="1.10.418.10:FF:000051">
    <property type="entry name" value="Abnormal spindle-like microcephaly-associated protein homolog"/>
    <property type="match status" value="1"/>
</dbReference>
<evidence type="ECO:0000256" key="3">
    <source>
        <dbReference type="ARBA" id="ARBA00022490"/>
    </source>
</evidence>
<feature type="compositionally biased region" description="Acidic residues" evidence="12">
    <location>
        <begin position="746"/>
        <end position="755"/>
    </location>
</feature>
<dbReference type="FunFam" id="1.20.5.190:FF:000008">
    <property type="entry name" value="Abnormal spindle-like microcephaly-associated protein homolog"/>
    <property type="match status" value="1"/>
</dbReference>
<dbReference type="InterPro" id="IPR027417">
    <property type="entry name" value="P-loop_NTPase"/>
</dbReference>
<feature type="compositionally biased region" description="Basic and acidic residues" evidence="12">
    <location>
        <begin position="34"/>
        <end position="46"/>
    </location>
</feature>
<dbReference type="Proteomes" id="UP001152795">
    <property type="component" value="Unassembled WGS sequence"/>
</dbReference>
<dbReference type="InterPro" id="IPR051185">
    <property type="entry name" value="ASPM"/>
</dbReference>
<organism evidence="13 14">
    <name type="scientific">Paramuricea clavata</name>
    <name type="common">Red gorgonian</name>
    <name type="synonym">Violescent sea-whip</name>
    <dbReference type="NCBI Taxonomy" id="317549"/>
    <lineage>
        <taxon>Eukaryota</taxon>
        <taxon>Metazoa</taxon>
        <taxon>Cnidaria</taxon>
        <taxon>Anthozoa</taxon>
        <taxon>Octocorallia</taxon>
        <taxon>Malacalcyonacea</taxon>
        <taxon>Plexauridae</taxon>
        <taxon>Paramuricea</taxon>
    </lineage>
</organism>
<dbReference type="Pfam" id="PF00307">
    <property type="entry name" value="CH"/>
    <property type="match status" value="1"/>
</dbReference>
<evidence type="ECO:0000256" key="7">
    <source>
        <dbReference type="ARBA" id="ARBA00022776"/>
    </source>
</evidence>
<dbReference type="GO" id="GO:0007051">
    <property type="term" value="P:spindle organization"/>
    <property type="evidence" value="ECO:0007669"/>
    <property type="project" value="TreeGrafter"/>
</dbReference>
<evidence type="ECO:0000256" key="9">
    <source>
        <dbReference type="ARBA" id="ARBA00023054"/>
    </source>
</evidence>
<keyword evidence="4" id="KW-0597">Phosphoprotein</keyword>
<feature type="region of interest" description="Disordered" evidence="12">
    <location>
        <begin position="745"/>
        <end position="780"/>
    </location>
</feature>
<keyword evidence="10" id="KW-0539">Nucleus</keyword>
<keyword evidence="5" id="KW-0132">Cell division</keyword>
<evidence type="ECO:0000256" key="8">
    <source>
        <dbReference type="ARBA" id="ARBA00022860"/>
    </source>
</evidence>
<keyword evidence="8" id="KW-0112">Calmodulin-binding</keyword>
<evidence type="ECO:0000256" key="5">
    <source>
        <dbReference type="ARBA" id="ARBA00022618"/>
    </source>
</evidence>
<dbReference type="PANTHER" id="PTHR22706:SF1">
    <property type="entry name" value="ASSEMBLY FACTOR FOR SPINDLE MICROTUBULES"/>
    <property type="match status" value="1"/>
</dbReference>
<dbReference type="SMART" id="SM00033">
    <property type="entry name" value="CH"/>
    <property type="match status" value="2"/>
</dbReference>
<gene>
    <name evidence="13" type="ORF">PACLA_8A021556</name>
</gene>
<sequence>MWSPERNFNVSTKENIEVPSTPSHGKWYGPRTPQTERRSSSPRESPRLSLTMFATTPRISFGKVKIGCSKVKRVVIENPLSIAQSLHLDKWPESKGFTILQPVEHGEAFQNSVLELSVEFIIPGMSEMDLPIMWKPNAEGSYRELVTLYLGDFNRLNLIVFGYAVDMAAKPVKPKMKTMLPEDIRKGAAFSSQKRKISKMDKQSTSSMKSKRILREMVKPIIKSESKLKGKHNTSRKFKAKVASKGVAPSRLRLTKHLTTERSLPRHPLPYAAKNMYYDEKWMEKQERGFVQWLNYVLTPPDELTTEVQSTSSCIFSNHETTGRQQHLAPTREVLSLRAYTAKRKMARLRRSACLLYQSQPVAFVAKTVEGEVEKNRLSIRADKHFHQDLGIKETMVKMLLSYNTLWLRIGLETIYGEVLPLQSNNDFVGLKRFLKKRFLANPDICKEYRHATVAEAYRPGYYEALKKFTLKKFLLLILFLDKAKLTRLIDHDPCLFNKDAGFKSSRLLLLTFSRDYLKGEGDVTKHLGLLNYTVTHEQAPLDEMDYAVTNLAVDLRDGLRVTRVIELLTQNWRLSANLRVPAISRLQKIHNVDVALNALKEKGVLSEEELNSVNPRHIVDGHREKTLSLLWMIILHFQVNQVVNEQQIKDEIAFLKKYYIQRKPHFKEAIVEHKDDVYCKSEKLSLLLEWCRSVCRLFGVKVDNFTVSMSDGRVMCYLLHYYHPCLLREEEICQETTQTCNPYTTEEDSIDDDSLNANDDSMALDQGESSPKLSQLKDNERRNHELLREKVKELGGVPSMLRFTDLSCTIPDEKVIITYTSYLCARLLDLRLEGRAARIVQLAWRKYREEKQAKEIKRMNRAASVIQKCVRRFLEKQRQQIILRSTIIIQAYVRGYQARRDLLHRQHAAAVIQSYYRSYRITQETRHEFTNLKRATLRVQSLYRGKIARRHVWRIKAARVIQSHLRGYMARRELLARKQAAVVLEAEVRKFLAKRRYQRLKTASVVIQRRYRAKLLTVETRRDFLNLKQVVTSLQAICRGNFTRREVKRLKAAIVIQKSVKMWRCRQEFLRSKNLITKLQAKVRRDIAKKRYLELVCAAVVIQRRWKAYRQGVVERKAYRQLKTNAVVIQSYYRKHVARKQYLARKKAVILTQACVRGFIVRKEMKRRENACCVIQRYFRAYLLMKKTAEDYKKMKKAAIYLQALWRGRTTRLQFKQQKAAIVSAQARIRGCLTRKRYLRRKSAVITLQVRYRAMKQMRNQCQAYLTTRSAIITLQAALRGHRVRQELKRMTTAATRIQAAYRCYSARARHLHLKHCVFIIQQQYRAWSLGRQVALEYRRTRDAAVVIQKYTRGMAVRKEVSRMTIAATRIQAAYRCYSARARHLHLKHCVFIVQQQYRAWSLGRQVALEYRRTRDAVVVIQKYARGMAVRKEVSRMTVAATRIQAAYRCYSARARHLHLKHCVFIIQQHYRAWSLGRQVALEYRRTRDAAVVIQKYARGMAVRKEVSRMTIAATRIQAAYRCYSARARHLHLKHCVFIVQQQYRAWSLGRQVALEYRRTRDAVVVIQKYARGMAVRKEVSRMTVAATRIQAAYRCYSARARHLHLKHCVFIIQQHYRAWSLGRQVALEYRRTRDAVVVIQKYARGMAVRKEVSRMTQAAVKIQANVKRCRQQKAYSALRVVALNIQNRFRATRISRATREDYLLKRQCVIRLQSALRRAICVKQYHRQKQAAMVLQTRWRAVLCSRKAREEYHCIRGSVITIQAFARGFRARTEVKRERAAIKIQSRWRGMVQKNSYQKTRCATIKLQARFRMLVSKRKYENLKNTVVHLQRLVRANQLCRRQTKIYQTTRDAVITLQAAVRGYRVRKELEVMNKAATRIQASFRRYFIRQQYLKIHRSALVIQRQRRATMLCRQIKTEYQSLRYSVLYLQSQVRGFIARKYFQESRRRIVLLQSAVRRIQARNNYLRKREAALTIQEHYRAYAQGCTVRKLYHLQRGACITVQANIRAWICRRRYEQLRKAAKIIQVHYRATVCAKEQRHEYLEIHRAVVTIQSFTRGWFARREVWEYRAATCIQSWWRMCVARERYTHQRRCIIRLQSLVCMWACRRRYLVLQEAAVRVQTRFRANVLCRKERDLFLEMKGSCFMIQHCYRFYRQRRLVRKMLESVSTLRNAALLLQRRFRTNQLAESIRQQYLNLKSSTILLQAAYRGYQARVQVARLRAAIVIQSYYRGYQRRSEYASLKVVTIKMQALTRGKQTCHKYKKLRAAAVVVQRRQRACTQGLLQRRIFLTQKSSAVVIQSFYRGYTERTRYQKLRQAVIKVQSLVRGNIARKAYLQLRKAAIVIQTRERARTLGLIQRSSFLVLKKYTVLLHSRFRGKRERTRFLEKKNAVVQLQALARGKRERIAFARTRKAAIILQCRERARIIGKIQRGTFLKQRRGIVLIQSIVRSQQQRTRYLELRHAVITMQAHVRGKATRNHFEKLRAAAIVLQRRERARVIGKQKRGEYLQKRKSVIFIQSLVRGHQQRTRYCKLRHATIVIQARIRQKHARDSYQSMRAAAIIIQRRERGRVLGKLQREEFHQQRRSAVLIQSVTRSYQQRTRYLQLKHAATIVQAHVRGKRAYYAYEKLRKATVVIQRRERARMLGMIERELFLTKRRCAILIQSWVRGTRERREYRRLRSATTTIQAFVRGYQQRKKYSEMKLAALCIQRRYRAYTLGREVLCRYHVIKNAIVIIQSHFRGHSARQFVKRIQASIIIQAAYRRYTARRRYLSLRKATVYVQSLQRMKWEQRQYRELRNTTITLQRRAKANQLGREAKAEYFETRQKIIHLQALWRGLKARENVRRIKSARVIQRRYRACLEGHRVRAQFVLIRKAVITMQACYRGNVARQQFKRERAARTIQAYVRGCQARVLVKKLQAEKAARLLRFSAATYVNLMVVRLQRSYRKARAIALFKAKMDRLIFLQRWWRAKLQRLSYLRTRHLVCLVQRQWRARLAVKHQSAAKIQAVVRSFLAKRTAERRKEAILIIQCAWRGYSVRKRFNTAKFKKVRQRILVANSNVTEPMKLCNRTRSALDYLLKCKNLTTVREAFVHLEVATRLSHKCTEQLVLDNALCVIFKVVRESNRSLAHMGLIKLALDIFVNVSK</sequence>
<evidence type="ECO:0000256" key="6">
    <source>
        <dbReference type="ARBA" id="ARBA00022737"/>
    </source>
</evidence>
<evidence type="ECO:0000256" key="11">
    <source>
        <dbReference type="ARBA" id="ARBA00023306"/>
    </source>
</evidence>
<dbReference type="GO" id="GO:0005737">
    <property type="term" value="C:cytoplasm"/>
    <property type="evidence" value="ECO:0007669"/>
    <property type="project" value="UniProtKB-SubCell"/>
</dbReference>
<dbReference type="GO" id="GO:0000278">
    <property type="term" value="P:mitotic cell cycle"/>
    <property type="evidence" value="ECO:0007669"/>
    <property type="project" value="TreeGrafter"/>
</dbReference>
<dbReference type="GO" id="GO:0005516">
    <property type="term" value="F:calmodulin binding"/>
    <property type="evidence" value="ECO:0007669"/>
    <property type="project" value="UniProtKB-KW"/>
</dbReference>
<dbReference type="GO" id="GO:0051295">
    <property type="term" value="P:establishment of meiotic spindle localization"/>
    <property type="evidence" value="ECO:0007669"/>
    <property type="project" value="TreeGrafter"/>
</dbReference>
<evidence type="ECO:0000256" key="4">
    <source>
        <dbReference type="ARBA" id="ARBA00022553"/>
    </source>
</evidence>
<dbReference type="Pfam" id="PF00612">
    <property type="entry name" value="IQ"/>
    <property type="match status" value="40"/>
</dbReference>
<keyword evidence="6" id="KW-0677">Repeat</keyword>
<dbReference type="GO" id="GO:0005634">
    <property type="term" value="C:nucleus"/>
    <property type="evidence" value="ECO:0007669"/>
    <property type="project" value="UniProtKB-SubCell"/>
</dbReference>
<dbReference type="SUPFAM" id="SSF47576">
    <property type="entry name" value="Calponin-homology domain, CH-domain"/>
    <property type="match status" value="1"/>
</dbReference>
<name>A0A7D9E527_PARCT</name>
<reference evidence="13" key="1">
    <citation type="submission" date="2020-04" db="EMBL/GenBank/DDBJ databases">
        <authorList>
            <person name="Alioto T."/>
            <person name="Alioto T."/>
            <person name="Gomez Garrido J."/>
        </authorList>
    </citation>
    <scope>NUCLEOTIDE SEQUENCE</scope>
    <source>
        <strain evidence="13">A484AB</strain>
    </source>
</reference>
<dbReference type="GO" id="GO:0000922">
    <property type="term" value="C:spindle pole"/>
    <property type="evidence" value="ECO:0007669"/>
    <property type="project" value="TreeGrafter"/>
</dbReference>
<dbReference type="InterPro" id="IPR000048">
    <property type="entry name" value="IQ_motif_EF-hand-BS"/>
</dbReference>
<dbReference type="PROSITE" id="PS50021">
    <property type="entry name" value="CH"/>
    <property type="match status" value="2"/>
</dbReference>
<dbReference type="CDD" id="cd21224">
    <property type="entry name" value="CH_ASPM_rpt2"/>
    <property type="match status" value="1"/>
</dbReference>
<evidence type="ECO:0000313" key="13">
    <source>
        <dbReference type="EMBL" id="CAB4000792.1"/>
    </source>
</evidence>
<dbReference type="SMART" id="SM00015">
    <property type="entry name" value="IQ"/>
    <property type="match status" value="70"/>
</dbReference>
<evidence type="ECO:0000256" key="2">
    <source>
        <dbReference type="ARBA" id="ARBA00004496"/>
    </source>
</evidence>
<keyword evidence="11" id="KW-0131">Cell cycle</keyword>
<evidence type="ECO:0000256" key="1">
    <source>
        <dbReference type="ARBA" id="ARBA00004123"/>
    </source>
</evidence>
<dbReference type="Gene3D" id="1.20.5.190">
    <property type="match status" value="33"/>
</dbReference>
<comment type="subcellular location">
    <subcellularLocation>
        <location evidence="2">Cytoplasm</location>
    </subcellularLocation>
    <subcellularLocation>
        <location evidence="1">Nucleus</location>
    </subcellularLocation>
</comment>
<dbReference type="SUPFAM" id="SSF52540">
    <property type="entry name" value="P-loop containing nucleoside triphosphate hydrolases"/>
    <property type="match status" value="15"/>
</dbReference>
<evidence type="ECO:0000256" key="12">
    <source>
        <dbReference type="SAM" id="MobiDB-lite"/>
    </source>
</evidence>
<feature type="non-terminal residue" evidence="13">
    <location>
        <position position="3150"/>
    </location>
</feature>
<proteinExistence type="predicted"/>
<dbReference type="InterPro" id="IPR001715">
    <property type="entry name" value="CH_dom"/>
</dbReference>
<dbReference type="CDD" id="cd21223">
    <property type="entry name" value="CH_ASPM_rpt1"/>
    <property type="match status" value="1"/>
</dbReference>
<dbReference type="OrthoDB" id="2148418at2759"/>
<keyword evidence="7" id="KW-0498">Mitosis</keyword>
<dbReference type="Gene3D" id="1.10.418.10">
    <property type="entry name" value="Calponin-like domain"/>
    <property type="match status" value="2"/>
</dbReference>